<organism evidence="2 3">
    <name type="scientific">Trichinella zimbabwensis</name>
    <dbReference type="NCBI Taxonomy" id="268475"/>
    <lineage>
        <taxon>Eukaryota</taxon>
        <taxon>Metazoa</taxon>
        <taxon>Ecdysozoa</taxon>
        <taxon>Nematoda</taxon>
        <taxon>Enoplea</taxon>
        <taxon>Dorylaimia</taxon>
        <taxon>Trichinellida</taxon>
        <taxon>Trichinellidae</taxon>
        <taxon>Trichinella</taxon>
    </lineage>
</organism>
<evidence type="ECO:0000313" key="3">
    <source>
        <dbReference type="Proteomes" id="UP000055024"/>
    </source>
</evidence>
<evidence type="ECO:0000256" key="1">
    <source>
        <dbReference type="SAM" id="MobiDB-lite"/>
    </source>
</evidence>
<dbReference type="OrthoDB" id="5941998at2759"/>
<dbReference type="AlphaFoldDB" id="A0A0V1HZN6"/>
<keyword evidence="3" id="KW-1185">Reference proteome</keyword>
<dbReference type="EMBL" id="JYDP01000014">
    <property type="protein sequence ID" value="KRZ15919.1"/>
    <property type="molecule type" value="Genomic_DNA"/>
</dbReference>
<proteinExistence type="predicted"/>
<dbReference type="Proteomes" id="UP000055024">
    <property type="component" value="Unassembled WGS sequence"/>
</dbReference>
<sequence>SSCDALFICSKGATQGQRHRARRRTESSEEPVGTWKYHKTTNQQRRRYSLSSSQDSQGVVHNVNTVADLVGAGRNLVMGQGPSGKESDFKYFFRTNDLWIDCGCDRNNAKVEFPFLSEEVCGIEGTVTFLCGKVGPTVHKTLRLLGSKLSSWRQKKSTVEWTHSMKTMNFCEITIHARALISAGQTKAADSQNAMTADGEKNDSIHKRVDLSDGAKLTYLRGCLTGGSSKAEGTFRMALCRGQKGGVRLADCLTRLLLIQRMTEIRRKVKNPSPLDSFAGSPGDCSWHQRQEDDS</sequence>
<reference evidence="2 3" key="1">
    <citation type="submission" date="2015-01" db="EMBL/GenBank/DDBJ databases">
        <title>Evolution of Trichinella species and genotypes.</title>
        <authorList>
            <person name="Korhonen P.K."/>
            <person name="Edoardo P."/>
            <person name="Giuseppe L.R."/>
            <person name="Gasser R.B."/>
        </authorList>
    </citation>
    <scope>NUCLEOTIDE SEQUENCE [LARGE SCALE GENOMIC DNA]</scope>
    <source>
        <strain evidence="2">ISS1029</strain>
    </source>
</reference>
<feature type="region of interest" description="Disordered" evidence="1">
    <location>
        <begin position="270"/>
        <end position="295"/>
    </location>
</feature>
<evidence type="ECO:0000313" key="2">
    <source>
        <dbReference type="EMBL" id="KRZ15919.1"/>
    </source>
</evidence>
<accession>A0A0V1HZN6</accession>
<feature type="non-terminal residue" evidence="2">
    <location>
        <position position="1"/>
    </location>
</feature>
<gene>
    <name evidence="2" type="ORF">T11_9359</name>
</gene>
<protein>
    <submittedName>
        <fullName evidence="2">Uncharacterized protein</fullName>
    </submittedName>
</protein>
<comment type="caution">
    <text evidence="2">The sequence shown here is derived from an EMBL/GenBank/DDBJ whole genome shotgun (WGS) entry which is preliminary data.</text>
</comment>
<name>A0A0V1HZN6_9BILA</name>